<reference evidence="1 2" key="2">
    <citation type="submission" date="2018-11" db="EMBL/GenBank/DDBJ databases">
        <authorList>
            <consortium name="Pathogen Informatics"/>
        </authorList>
    </citation>
    <scope>NUCLEOTIDE SEQUENCE [LARGE SCALE GENOMIC DNA]</scope>
</reference>
<dbReference type="EMBL" id="UZAG01016063">
    <property type="protein sequence ID" value="VDO25595.1"/>
    <property type="molecule type" value="Genomic_DNA"/>
</dbReference>
<accession>A0A0R3QPN3</accession>
<protein>
    <submittedName>
        <fullName evidence="3">Secreted protein</fullName>
    </submittedName>
</protein>
<keyword evidence="2" id="KW-1185">Reference proteome</keyword>
<name>A0A0R3QPN3_9BILA</name>
<proteinExistence type="predicted"/>
<evidence type="ECO:0000313" key="2">
    <source>
        <dbReference type="Proteomes" id="UP000280834"/>
    </source>
</evidence>
<dbReference type="AlphaFoldDB" id="A0A0R3QPN3"/>
<reference evidence="3" key="1">
    <citation type="submission" date="2017-02" db="UniProtKB">
        <authorList>
            <consortium name="WormBaseParasite"/>
        </authorList>
    </citation>
    <scope>IDENTIFICATION</scope>
</reference>
<dbReference type="WBParaSite" id="BTMF_0000966801-mRNA-1">
    <property type="protein sequence ID" value="BTMF_0000966801-mRNA-1"/>
    <property type="gene ID" value="BTMF_0000966801"/>
</dbReference>
<evidence type="ECO:0000313" key="3">
    <source>
        <dbReference type="WBParaSite" id="BTMF_0000966801-mRNA-1"/>
    </source>
</evidence>
<gene>
    <name evidence="1" type="ORF">BTMF_LOCUS7719</name>
</gene>
<organism evidence="3">
    <name type="scientific">Brugia timori</name>
    <dbReference type="NCBI Taxonomy" id="42155"/>
    <lineage>
        <taxon>Eukaryota</taxon>
        <taxon>Metazoa</taxon>
        <taxon>Ecdysozoa</taxon>
        <taxon>Nematoda</taxon>
        <taxon>Chromadorea</taxon>
        <taxon>Rhabditida</taxon>
        <taxon>Spirurina</taxon>
        <taxon>Spiruromorpha</taxon>
        <taxon>Filarioidea</taxon>
        <taxon>Onchocercidae</taxon>
        <taxon>Brugia</taxon>
    </lineage>
</organism>
<sequence length="72" mass="8032">MLLWVRPYSVTFAVSLLHRYKCVRKFQGAIYTGTDICHSGFSVFFSIPVILGSEICPHLVSSETDGQTCCQS</sequence>
<dbReference type="Proteomes" id="UP000280834">
    <property type="component" value="Unassembled WGS sequence"/>
</dbReference>
<evidence type="ECO:0000313" key="1">
    <source>
        <dbReference type="EMBL" id="VDO25595.1"/>
    </source>
</evidence>